<comment type="caution">
    <text evidence="1">The sequence shown here is derived from an EMBL/GenBank/DDBJ whole genome shotgun (WGS) entry which is preliminary data.</text>
</comment>
<organism evidence="1 2">
    <name type="scientific">Phytophthora rubi</name>
    <dbReference type="NCBI Taxonomy" id="129364"/>
    <lineage>
        <taxon>Eukaryota</taxon>
        <taxon>Sar</taxon>
        <taxon>Stramenopiles</taxon>
        <taxon>Oomycota</taxon>
        <taxon>Peronosporomycetes</taxon>
        <taxon>Peronosporales</taxon>
        <taxon>Peronosporaceae</taxon>
        <taxon>Phytophthora</taxon>
    </lineage>
</organism>
<dbReference type="Proteomes" id="UP000434957">
    <property type="component" value="Unassembled WGS sequence"/>
</dbReference>
<protein>
    <submittedName>
        <fullName evidence="1">Uncharacterized protein</fullName>
    </submittedName>
</protein>
<dbReference type="EMBL" id="QXFT01001813">
    <property type="protein sequence ID" value="KAE9309816.1"/>
    <property type="molecule type" value="Genomic_DNA"/>
</dbReference>
<keyword evidence="2" id="KW-1185">Reference proteome</keyword>
<gene>
    <name evidence="1" type="ORF">PR003_g20420</name>
</gene>
<reference evidence="1 2" key="1">
    <citation type="submission" date="2018-08" db="EMBL/GenBank/DDBJ databases">
        <title>Genomic investigation of the strawberry pathogen Phytophthora fragariae indicates pathogenicity is determined by transcriptional variation in three key races.</title>
        <authorList>
            <person name="Adams T.M."/>
            <person name="Armitage A.D."/>
            <person name="Sobczyk M.K."/>
            <person name="Bates H.J."/>
            <person name="Dunwell J.M."/>
            <person name="Nellist C.F."/>
            <person name="Harrison R.J."/>
        </authorList>
    </citation>
    <scope>NUCLEOTIDE SEQUENCE [LARGE SCALE GENOMIC DNA]</scope>
    <source>
        <strain evidence="1 2">SCRP333</strain>
    </source>
</reference>
<sequence>MQVGTVWGLRIPSVAASTAASGATEVKSCDVEHKHKYEELHDQYLKLFEEELSGDKPHVVVEPGLRRVGSSTIDRFLKECREIHDGQYTALFEEHTYAWTTNTSTY</sequence>
<name>A0A6A4DN01_9STRA</name>
<accession>A0A6A4DN01</accession>
<evidence type="ECO:0000313" key="2">
    <source>
        <dbReference type="Proteomes" id="UP000434957"/>
    </source>
</evidence>
<proteinExistence type="predicted"/>
<dbReference type="AlphaFoldDB" id="A0A6A4DN01"/>
<evidence type="ECO:0000313" key="1">
    <source>
        <dbReference type="EMBL" id="KAE9309816.1"/>
    </source>
</evidence>